<dbReference type="InterPro" id="IPR046720">
    <property type="entry name" value="DUF6612"/>
</dbReference>
<gene>
    <name evidence="2" type="ORF">D9X91_00200</name>
</gene>
<evidence type="ECO:0000313" key="3">
    <source>
        <dbReference type="Proteomes" id="UP000276770"/>
    </source>
</evidence>
<dbReference type="RefSeq" id="WP_121678545.1">
    <property type="nucleotide sequence ID" value="NZ_RCVZ01000001.1"/>
</dbReference>
<proteinExistence type="predicted"/>
<dbReference type="OrthoDB" id="1957331at2"/>
<feature type="chain" id="PRO_5038640802" description="Lipoprotein" evidence="1">
    <location>
        <begin position="19"/>
        <end position="290"/>
    </location>
</feature>
<dbReference type="Gene3D" id="2.50.20.20">
    <property type="match status" value="1"/>
</dbReference>
<keyword evidence="1" id="KW-0732">Signal</keyword>
<keyword evidence="3" id="KW-1185">Reference proteome</keyword>
<dbReference type="Proteomes" id="UP000276770">
    <property type="component" value="Unassembled WGS sequence"/>
</dbReference>
<evidence type="ECO:0000313" key="2">
    <source>
        <dbReference type="EMBL" id="RLQ97853.1"/>
    </source>
</evidence>
<sequence length="290" mass="33032">MKKLTSAFIMLMLILSLAACGETAKNVDSKDAASPKKDDKSNLTLAQVFQKSLDASKNVKSMSGDMDLTQKIQSGEQAQPINSTSHIEMDVLIQKPMSMHQKMSIQMDGNTDANANQSYETETYLTKDGFFMYDPTQQKWMKMPKEFSDQILQMSDYQTNPGEELKKLQQYADDFSFEQDHEHFILKLNASGDKFNSLIQDSMKNLPEQLKGNEENLKNIKFNKVNYEIYINKETFLTDSLNVTTDMEMNVNGQSVNVNQEIKGAYKNYNKISTVEVPQDVLDNAQEVQF</sequence>
<organism evidence="2 3">
    <name type="scientific">Falsibacillus albus</name>
    <dbReference type="NCBI Taxonomy" id="2478915"/>
    <lineage>
        <taxon>Bacteria</taxon>
        <taxon>Bacillati</taxon>
        <taxon>Bacillota</taxon>
        <taxon>Bacilli</taxon>
        <taxon>Bacillales</taxon>
        <taxon>Bacillaceae</taxon>
        <taxon>Falsibacillus</taxon>
    </lineage>
</organism>
<comment type="caution">
    <text evidence="2">The sequence shown here is derived from an EMBL/GenBank/DDBJ whole genome shotgun (WGS) entry which is preliminary data.</text>
</comment>
<dbReference type="EMBL" id="RCVZ01000001">
    <property type="protein sequence ID" value="RLQ97853.1"/>
    <property type="molecule type" value="Genomic_DNA"/>
</dbReference>
<accession>A0A3L7K473</accession>
<dbReference type="AlphaFoldDB" id="A0A3L7K473"/>
<name>A0A3L7K473_9BACI</name>
<dbReference type="PROSITE" id="PS51257">
    <property type="entry name" value="PROKAR_LIPOPROTEIN"/>
    <property type="match status" value="1"/>
</dbReference>
<protein>
    <recommendedName>
        <fullName evidence="4">Lipoprotein</fullName>
    </recommendedName>
</protein>
<feature type="signal peptide" evidence="1">
    <location>
        <begin position="1"/>
        <end position="18"/>
    </location>
</feature>
<evidence type="ECO:0008006" key="4">
    <source>
        <dbReference type="Google" id="ProtNLM"/>
    </source>
</evidence>
<evidence type="ECO:0000256" key="1">
    <source>
        <dbReference type="SAM" id="SignalP"/>
    </source>
</evidence>
<reference evidence="2 3" key="1">
    <citation type="submission" date="2018-10" db="EMBL/GenBank/DDBJ databases">
        <title>Falsibacillus sp. genome draft.</title>
        <authorList>
            <person name="Shi S."/>
        </authorList>
    </citation>
    <scope>NUCLEOTIDE SEQUENCE [LARGE SCALE GENOMIC DNA]</scope>
    <source>
        <strain evidence="2 3">GY 10110</strain>
    </source>
</reference>
<dbReference type="Pfam" id="PF20316">
    <property type="entry name" value="DUF6612"/>
    <property type="match status" value="1"/>
</dbReference>